<dbReference type="Pfam" id="PF01494">
    <property type="entry name" value="FAD_binding_3"/>
    <property type="match status" value="1"/>
</dbReference>
<proteinExistence type="inferred from homology"/>
<organism evidence="9 10">
    <name type="scientific">Apiospora phragmitis</name>
    <dbReference type="NCBI Taxonomy" id="2905665"/>
    <lineage>
        <taxon>Eukaryota</taxon>
        <taxon>Fungi</taxon>
        <taxon>Dikarya</taxon>
        <taxon>Ascomycota</taxon>
        <taxon>Pezizomycotina</taxon>
        <taxon>Sordariomycetes</taxon>
        <taxon>Xylariomycetidae</taxon>
        <taxon>Amphisphaeriales</taxon>
        <taxon>Apiosporaceae</taxon>
        <taxon>Apiospora</taxon>
    </lineage>
</organism>
<evidence type="ECO:0000313" key="9">
    <source>
        <dbReference type="EMBL" id="KAK8050745.1"/>
    </source>
</evidence>
<evidence type="ECO:0000256" key="1">
    <source>
        <dbReference type="ARBA" id="ARBA00001974"/>
    </source>
</evidence>
<evidence type="ECO:0000256" key="2">
    <source>
        <dbReference type="ARBA" id="ARBA00005179"/>
    </source>
</evidence>
<dbReference type="EMBL" id="JAQQWL010000011">
    <property type="protein sequence ID" value="KAK8050745.1"/>
    <property type="molecule type" value="Genomic_DNA"/>
</dbReference>
<keyword evidence="6" id="KW-0560">Oxidoreductase</keyword>
<evidence type="ECO:0000256" key="7">
    <source>
        <dbReference type="ARBA" id="ARBA00023033"/>
    </source>
</evidence>
<protein>
    <submittedName>
        <fullName evidence="9">FAD binding domain protein</fullName>
    </submittedName>
</protein>
<dbReference type="Gene3D" id="3.50.50.60">
    <property type="entry name" value="FAD/NAD(P)-binding domain"/>
    <property type="match status" value="1"/>
</dbReference>
<keyword evidence="7" id="KW-0503">Monooxygenase</keyword>
<dbReference type="InterPro" id="IPR002938">
    <property type="entry name" value="FAD-bd"/>
</dbReference>
<reference evidence="9 10" key="1">
    <citation type="submission" date="2023-01" db="EMBL/GenBank/DDBJ databases">
        <title>Analysis of 21 Apiospora genomes using comparative genomics revels a genus with tremendous synthesis potential of carbohydrate active enzymes and secondary metabolites.</title>
        <authorList>
            <person name="Sorensen T."/>
        </authorList>
    </citation>
    <scope>NUCLEOTIDE SEQUENCE [LARGE SCALE GENOMIC DNA]</scope>
    <source>
        <strain evidence="9 10">CBS 135458</strain>
    </source>
</reference>
<dbReference type="GeneID" id="92096947"/>
<evidence type="ECO:0000259" key="8">
    <source>
        <dbReference type="Pfam" id="PF01494"/>
    </source>
</evidence>
<dbReference type="PRINTS" id="PR00420">
    <property type="entry name" value="RNGMNOXGNASE"/>
</dbReference>
<dbReference type="InterPro" id="IPR050493">
    <property type="entry name" value="FAD-dep_Monooxygenase_BioMet"/>
</dbReference>
<dbReference type="InterPro" id="IPR036188">
    <property type="entry name" value="FAD/NAD-bd_sf"/>
</dbReference>
<accession>A0ABR1TVU3</accession>
<comment type="pathway">
    <text evidence="2">Secondary metabolite biosynthesis.</text>
</comment>
<feature type="domain" description="FAD-binding" evidence="8">
    <location>
        <begin position="55"/>
        <end position="422"/>
    </location>
</feature>
<dbReference type="PANTHER" id="PTHR13789:SF315">
    <property type="entry name" value="FAD-DEPENDENT MONOOXYGENASE MDPD"/>
    <property type="match status" value="1"/>
</dbReference>
<keyword evidence="10" id="KW-1185">Reference proteome</keyword>
<name>A0ABR1TVU3_9PEZI</name>
<evidence type="ECO:0000313" key="10">
    <source>
        <dbReference type="Proteomes" id="UP001480595"/>
    </source>
</evidence>
<comment type="similarity">
    <text evidence="3">Belongs to the paxM FAD-dependent monooxygenase family.</text>
</comment>
<comment type="cofactor">
    <cofactor evidence="1">
        <name>FAD</name>
        <dbReference type="ChEBI" id="CHEBI:57692"/>
    </cofactor>
</comment>
<evidence type="ECO:0000256" key="6">
    <source>
        <dbReference type="ARBA" id="ARBA00023002"/>
    </source>
</evidence>
<evidence type="ECO:0000256" key="4">
    <source>
        <dbReference type="ARBA" id="ARBA00022630"/>
    </source>
</evidence>
<sequence>MHQFGVNIPGDRHEFDPELWAAPGKANGVKARHLNNGTEDTHKPKMPQRHPETNVDVLIVGAGMGGLMTALECWRKGHNVVGILERNQGPVYSGDIIAILPSVLSILCHWPDMQSDLERDQVHVDLTYETHEGKHIYGPTPPSFNDPEHLDGRKGPRPAAAQIRQRFFRMFLRQVARLGLRIDYGCQVQEYFEDMHAAKGGVVFLDSEGQRSTRIADVVVAADGLRSRSELLIAGKYESPRSSGMSIYRCSYPTKLAMADPIVRERWGGGDGSDGVAGTGGKPRADQVAETSESWEFWLGPGMYMGIFMSPELVAWGFTPREQPEGDDATESWEPDVDPNTVADMMEAAAPDWHPAVPALVRTAPKGAVVHWPLLWRDLRQKWTSAGGHVVQVGDSAHTFTPTSGNGATQALEDAISLATCLQLGSGRPATATKIYNLLRYERVSCAQKMSFVNAELKTATNWDAIWAEPARIRTRFPQWIFRHDPEAYAYEKYGQAFAHLVAGAEFQNTNTPPGHKFKPWTIAEVYSEIEKGRKMEDLLDGDWS</sequence>
<keyword evidence="4" id="KW-0285">Flavoprotein</keyword>
<dbReference type="SUPFAM" id="SSF51905">
    <property type="entry name" value="FAD/NAD(P)-binding domain"/>
    <property type="match status" value="1"/>
</dbReference>
<comment type="caution">
    <text evidence="9">The sequence shown here is derived from an EMBL/GenBank/DDBJ whole genome shotgun (WGS) entry which is preliminary data.</text>
</comment>
<keyword evidence="5" id="KW-0274">FAD</keyword>
<gene>
    <name evidence="9" type="ORF">PG994_012475</name>
</gene>
<dbReference type="RefSeq" id="XP_066712994.1">
    <property type="nucleotide sequence ID" value="XM_066863884.1"/>
</dbReference>
<evidence type="ECO:0000256" key="5">
    <source>
        <dbReference type="ARBA" id="ARBA00022827"/>
    </source>
</evidence>
<evidence type="ECO:0000256" key="3">
    <source>
        <dbReference type="ARBA" id="ARBA00007992"/>
    </source>
</evidence>
<dbReference type="Proteomes" id="UP001480595">
    <property type="component" value="Unassembled WGS sequence"/>
</dbReference>
<dbReference type="PANTHER" id="PTHR13789">
    <property type="entry name" value="MONOOXYGENASE"/>
    <property type="match status" value="1"/>
</dbReference>